<dbReference type="STRING" id="28128.HMPREF3226_02529"/>
<dbReference type="EMBL" id="LRQG01000227">
    <property type="protein sequence ID" value="KXA33233.1"/>
    <property type="molecule type" value="Genomic_DNA"/>
</dbReference>
<comment type="caution">
    <text evidence="1">The sequence shown here is derived from an EMBL/GenBank/DDBJ whole genome shotgun (WGS) entry which is preliminary data.</text>
</comment>
<reference evidence="2" key="1">
    <citation type="submission" date="2016-01" db="EMBL/GenBank/DDBJ databases">
        <authorList>
            <person name="Mitreva M."/>
            <person name="Pepin K.H."/>
            <person name="Mihindukulasuriya K.A."/>
            <person name="Fulton R."/>
            <person name="Fronick C."/>
            <person name="O'Laughlin M."/>
            <person name="Miner T."/>
            <person name="Herter B."/>
            <person name="Rosa B.A."/>
            <person name="Cordes M."/>
            <person name="Tomlinson C."/>
            <person name="Wollam A."/>
            <person name="Palsikar V.B."/>
            <person name="Mardis E.R."/>
            <person name="Wilson R.K."/>
        </authorList>
    </citation>
    <scope>NUCLEOTIDE SEQUENCE [LARGE SCALE GENOMIC DNA]</scope>
    <source>
        <strain evidence="2">MJR7716</strain>
    </source>
</reference>
<protein>
    <submittedName>
        <fullName evidence="1">Uncharacterized protein</fullName>
    </submittedName>
</protein>
<name>A0A133PV74_9BACT</name>
<dbReference type="AlphaFoldDB" id="A0A133PV74"/>
<keyword evidence="2" id="KW-1185">Reference proteome</keyword>
<sequence>MHTKNANKSLFTVLMNVFYIVSRAIFVFRTTILFNFKDSKVSKCTAGCRTTRKLWNLIM</sequence>
<evidence type="ECO:0000313" key="1">
    <source>
        <dbReference type="EMBL" id="KXA33233.1"/>
    </source>
</evidence>
<accession>A0A133PV74</accession>
<gene>
    <name evidence="1" type="ORF">HMPREF3226_02529</name>
</gene>
<evidence type="ECO:0000313" key="2">
    <source>
        <dbReference type="Proteomes" id="UP000070533"/>
    </source>
</evidence>
<proteinExistence type="predicted"/>
<organism evidence="1 2">
    <name type="scientific">Prevotella corporis</name>
    <dbReference type="NCBI Taxonomy" id="28128"/>
    <lineage>
        <taxon>Bacteria</taxon>
        <taxon>Pseudomonadati</taxon>
        <taxon>Bacteroidota</taxon>
        <taxon>Bacteroidia</taxon>
        <taxon>Bacteroidales</taxon>
        <taxon>Prevotellaceae</taxon>
        <taxon>Prevotella</taxon>
    </lineage>
</organism>
<dbReference type="Proteomes" id="UP000070533">
    <property type="component" value="Unassembled WGS sequence"/>
</dbReference>